<reference evidence="1" key="2">
    <citation type="submission" date="2022-01" db="EMBL/GenBank/DDBJ databases">
        <authorList>
            <person name="Yamashiro T."/>
            <person name="Shiraishi A."/>
            <person name="Satake H."/>
            <person name="Nakayama K."/>
        </authorList>
    </citation>
    <scope>NUCLEOTIDE SEQUENCE</scope>
</reference>
<sequence length="74" mass="8340">IGLGKNSIQTAKLRMRLNGAQTKLDSIRIRCKEEVLEKEFMHNQFADATKKLKTELGSRGSEILNLKKQLALKG</sequence>
<name>A0ABQ4ZR94_9ASTR</name>
<accession>A0ABQ4ZR94</accession>
<keyword evidence="2" id="KW-1185">Reference proteome</keyword>
<dbReference type="EMBL" id="BQNB010011540">
    <property type="protein sequence ID" value="GJS91876.1"/>
    <property type="molecule type" value="Genomic_DNA"/>
</dbReference>
<protein>
    <submittedName>
        <fullName evidence="1">Kinesin-like protein KIN-7O</fullName>
    </submittedName>
</protein>
<evidence type="ECO:0000313" key="1">
    <source>
        <dbReference type="EMBL" id="GJS91876.1"/>
    </source>
</evidence>
<gene>
    <name evidence="1" type="ORF">Tco_0774512</name>
</gene>
<organism evidence="1 2">
    <name type="scientific">Tanacetum coccineum</name>
    <dbReference type="NCBI Taxonomy" id="301880"/>
    <lineage>
        <taxon>Eukaryota</taxon>
        <taxon>Viridiplantae</taxon>
        <taxon>Streptophyta</taxon>
        <taxon>Embryophyta</taxon>
        <taxon>Tracheophyta</taxon>
        <taxon>Spermatophyta</taxon>
        <taxon>Magnoliopsida</taxon>
        <taxon>eudicotyledons</taxon>
        <taxon>Gunneridae</taxon>
        <taxon>Pentapetalae</taxon>
        <taxon>asterids</taxon>
        <taxon>campanulids</taxon>
        <taxon>Asterales</taxon>
        <taxon>Asteraceae</taxon>
        <taxon>Asteroideae</taxon>
        <taxon>Anthemideae</taxon>
        <taxon>Anthemidinae</taxon>
        <taxon>Tanacetum</taxon>
    </lineage>
</organism>
<evidence type="ECO:0000313" key="2">
    <source>
        <dbReference type="Proteomes" id="UP001151760"/>
    </source>
</evidence>
<reference evidence="1" key="1">
    <citation type="journal article" date="2022" name="Int. J. Mol. Sci.">
        <title>Draft Genome of Tanacetum Coccineum: Genomic Comparison of Closely Related Tanacetum-Family Plants.</title>
        <authorList>
            <person name="Yamashiro T."/>
            <person name="Shiraishi A."/>
            <person name="Nakayama K."/>
            <person name="Satake H."/>
        </authorList>
    </citation>
    <scope>NUCLEOTIDE SEQUENCE</scope>
</reference>
<dbReference type="Proteomes" id="UP001151760">
    <property type="component" value="Unassembled WGS sequence"/>
</dbReference>
<feature type="non-terminal residue" evidence="1">
    <location>
        <position position="1"/>
    </location>
</feature>
<comment type="caution">
    <text evidence="1">The sequence shown here is derived from an EMBL/GenBank/DDBJ whole genome shotgun (WGS) entry which is preliminary data.</text>
</comment>
<proteinExistence type="predicted"/>